<reference evidence="1" key="1">
    <citation type="submission" date="2015-10" db="EMBL/GenBank/DDBJ databases">
        <authorList>
            <person name="Gilbert D.G."/>
        </authorList>
    </citation>
    <scope>NUCLEOTIDE SEQUENCE</scope>
</reference>
<evidence type="ECO:0000313" key="1">
    <source>
        <dbReference type="EMBL" id="CUV03678.1"/>
    </source>
</evidence>
<accession>A0A160VC69</accession>
<dbReference type="PANTHER" id="PTHR35446">
    <property type="entry name" value="SI:CH211-175M2.5"/>
    <property type="match status" value="1"/>
</dbReference>
<keyword evidence="1" id="KW-0575">Peroxidase</keyword>
<gene>
    <name evidence="1" type="ORF">MGWOODY_Clf2136</name>
</gene>
<protein>
    <submittedName>
        <fullName evidence="1">Uncharacterized peroxidase-related enzyme subfamily</fullName>
    </submittedName>
</protein>
<keyword evidence="1" id="KW-0560">Oxidoreductase</keyword>
<dbReference type="EMBL" id="FAXA01000450">
    <property type="protein sequence ID" value="CUV03678.1"/>
    <property type="molecule type" value="Genomic_DNA"/>
</dbReference>
<name>A0A160VC69_9ZZZZ</name>
<dbReference type="SUPFAM" id="SSF69118">
    <property type="entry name" value="AhpD-like"/>
    <property type="match status" value="1"/>
</dbReference>
<proteinExistence type="predicted"/>
<dbReference type="GO" id="GO:0004601">
    <property type="term" value="F:peroxidase activity"/>
    <property type="evidence" value="ECO:0007669"/>
    <property type="project" value="UniProtKB-KW"/>
</dbReference>
<organism evidence="1">
    <name type="scientific">hydrothermal vent metagenome</name>
    <dbReference type="NCBI Taxonomy" id="652676"/>
    <lineage>
        <taxon>unclassified sequences</taxon>
        <taxon>metagenomes</taxon>
        <taxon>ecological metagenomes</taxon>
    </lineage>
</organism>
<sequence>MAHAEYLRQEGGDDLEVEHIKSDWRQMDLSGAERVMLEWVEKLTLTPSSCGQADVDRMRSAGWTDRDVLDIAQVCAYFNMRVRIVDGLGLEVDEWQIVRAKAGAENAAKLASERGVEMPSDPWNVR</sequence>
<dbReference type="PANTHER" id="PTHR35446:SF2">
    <property type="entry name" value="CARBOXYMUCONOLACTONE DECARBOXYLASE-LIKE DOMAIN-CONTAINING PROTEIN"/>
    <property type="match status" value="1"/>
</dbReference>
<dbReference type="InterPro" id="IPR029032">
    <property type="entry name" value="AhpD-like"/>
</dbReference>
<dbReference type="Gene3D" id="1.20.1290.10">
    <property type="entry name" value="AhpD-like"/>
    <property type="match status" value="1"/>
</dbReference>
<dbReference type="AlphaFoldDB" id="A0A160VC69"/>